<dbReference type="Pfam" id="PF21029">
    <property type="entry name" value="RMC1_N"/>
    <property type="match status" value="1"/>
</dbReference>
<dbReference type="KEGG" id="bter:100649885"/>
<dbReference type="Pfam" id="PF07035">
    <property type="entry name" value="RMC1_C"/>
    <property type="match status" value="1"/>
</dbReference>
<organism evidence="3 4">
    <name type="scientific">Bombus terrestris</name>
    <name type="common">Buff-tailed bumblebee</name>
    <name type="synonym">Apis terrestris</name>
    <dbReference type="NCBI Taxonomy" id="30195"/>
    <lineage>
        <taxon>Eukaryota</taxon>
        <taxon>Metazoa</taxon>
        <taxon>Ecdysozoa</taxon>
        <taxon>Arthropoda</taxon>
        <taxon>Hexapoda</taxon>
        <taxon>Insecta</taxon>
        <taxon>Pterygota</taxon>
        <taxon>Neoptera</taxon>
        <taxon>Endopterygota</taxon>
        <taxon>Hymenoptera</taxon>
        <taxon>Apocrita</taxon>
        <taxon>Aculeata</taxon>
        <taxon>Apoidea</taxon>
        <taxon>Anthophila</taxon>
        <taxon>Apidae</taxon>
        <taxon>Bombus</taxon>
        <taxon>Bombus</taxon>
    </lineage>
</organism>
<dbReference type="GO" id="GO:0010506">
    <property type="term" value="P:regulation of autophagy"/>
    <property type="evidence" value="ECO:0007669"/>
    <property type="project" value="InterPro"/>
</dbReference>
<sequence>MEAADQDAHDDYYLELSSDPIRFESVSCLTNVFFDDSKQQVFAVRSGGVTGVLVKGPNQNLSFRMEDKGPVISIKFSPDMNILAVQHNNSSVEFINYSPVAGLDNIEYSQSCKGKNATILGFVWTHGNEILFVTDYGVELFQVNPEKRNVRFLKCLSLGVNWFVFCPQSYLVLLSSGTVGNQMQTLHVTPGNLHKLTKFEVEVGTAKPGKLAVYERDVALTVLYGIPCIILLRHQPGTNRSTGAASVYVYTVHKMTTIKRSHILKLDVSGKFAINVVDNLIIVHHQTTKTSMIFDIMLSGISDGTVMHHTSMAPAKPIKPYNLKVPGTTLSNETYQPCQLYSPNWVVFQPNIIIDAKLGCLWYIELKLESLARLITDKVLLVEFLMQRTNTKYILIHVLQNFMMQLPISLMDMPIIFNKLNSVYRNYLENEIQNQMGTPLQNNAKCLSTTTENYKYKLLLDQSDVYSYILSKFPENTIEPKMIVWVLLEYIRSLAEHSIPVQHYLHELVITTLVQRKAYYQLHQLLQYHVVADSKPLACLLLSLENLYPAAHQLALDMLKRLGNAHEEIIEVLLSKGYILPALRYIRSVGMVDQVSDRKFLEAAKATGDATLFYSVFKFFKQRNLYLYNATGFTKGERYQPYIQHYKYLFEGIDNGCNSDTNSNVTTISS</sequence>
<feature type="domain" description="Regulator of MON1-CCZ1 complex N-terminal" evidence="2">
    <location>
        <begin position="32"/>
        <end position="149"/>
    </location>
</feature>
<dbReference type="Proteomes" id="UP000835206">
    <property type="component" value="Chromosome 9"/>
</dbReference>
<evidence type="ECO:0000259" key="1">
    <source>
        <dbReference type="Pfam" id="PF07035"/>
    </source>
</evidence>
<evidence type="ECO:0000313" key="3">
    <source>
        <dbReference type="Proteomes" id="UP000835206"/>
    </source>
</evidence>
<dbReference type="RefSeq" id="XP_003397497.1">
    <property type="nucleotide sequence ID" value="XM_003397449.4"/>
</dbReference>
<proteinExistence type="predicted"/>
<keyword evidence="3" id="KW-1185">Reference proteome</keyword>
<dbReference type="GeneID" id="100649885"/>
<name>A0A9B0CBI4_BOMTE</name>
<dbReference type="InterPro" id="IPR009755">
    <property type="entry name" value="RMC1_C"/>
</dbReference>
<dbReference type="GO" id="GO:0031902">
    <property type="term" value="C:late endosome membrane"/>
    <property type="evidence" value="ECO:0007669"/>
    <property type="project" value="TreeGrafter"/>
</dbReference>
<protein>
    <submittedName>
        <fullName evidence="4">Regulator of MON1-CCZ1 complex isoform X2</fullName>
    </submittedName>
</protein>
<dbReference type="AlphaFoldDB" id="A0A9B0CBI4"/>
<dbReference type="InterPro" id="IPR049040">
    <property type="entry name" value="RMC1_N"/>
</dbReference>
<evidence type="ECO:0000313" key="4">
    <source>
        <dbReference type="RefSeq" id="XP_003397497.1"/>
    </source>
</evidence>
<dbReference type="OrthoDB" id="26384at2759"/>
<dbReference type="PANTHER" id="PTHR12897">
    <property type="entry name" value="COLON CANCER-ASSOCIATED PROTEIN MIC1"/>
    <property type="match status" value="1"/>
</dbReference>
<dbReference type="InterPro" id="IPR036322">
    <property type="entry name" value="WD40_repeat_dom_sf"/>
</dbReference>
<dbReference type="CTD" id="38734"/>
<reference evidence="4" key="1">
    <citation type="submission" date="2025-08" db="UniProtKB">
        <authorList>
            <consortium name="RefSeq"/>
        </authorList>
    </citation>
    <scope>IDENTIFICATION</scope>
</reference>
<dbReference type="GO" id="GO:0035658">
    <property type="term" value="C:Mon1-Ccz1 complex"/>
    <property type="evidence" value="ECO:0007669"/>
    <property type="project" value="InterPro"/>
</dbReference>
<evidence type="ECO:0000259" key="2">
    <source>
        <dbReference type="Pfam" id="PF21029"/>
    </source>
</evidence>
<dbReference type="PANTHER" id="PTHR12897:SF4">
    <property type="entry name" value="REGULATOR OF MON1-CCZ1 COMPLEX"/>
    <property type="match status" value="1"/>
</dbReference>
<accession>A0A9B0CBI4</accession>
<feature type="domain" description="Mic1" evidence="1">
    <location>
        <begin position="388"/>
        <end position="635"/>
    </location>
</feature>
<dbReference type="SUPFAM" id="SSF50978">
    <property type="entry name" value="WD40 repeat-like"/>
    <property type="match status" value="1"/>
</dbReference>
<dbReference type="InterPro" id="IPR040371">
    <property type="entry name" value="RMC1"/>
</dbReference>
<gene>
    <name evidence="4" type="primary">LOC100649885</name>
</gene>
<dbReference type="GO" id="GO:0005765">
    <property type="term" value="C:lysosomal membrane"/>
    <property type="evidence" value="ECO:0007669"/>
    <property type="project" value="TreeGrafter"/>
</dbReference>